<dbReference type="Gene3D" id="3.40.50.850">
    <property type="entry name" value="Isochorismatase-like"/>
    <property type="match status" value="1"/>
</dbReference>
<protein>
    <submittedName>
        <fullName evidence="4">Isochorismatase</fullName>
    </submittedName>
</protein>
<reference evidence="4" key="2">
    <citation type="submission" date="2020-09" db="EMBL/GenBank/DDBJ databases">
        <authorList>
            <person name="Sun Q."/>
            <person name="Zhou Y."/>
        </authorList>
    </citation>
    <scope>NUCLEOTIDE SEQUENCE</scope>
    <source>
        <strain evidence="4">CGMCC 1.15179</strain>
    </source>
</reference>
<evidence type="ECO:0000313" key="5">
    <source>
        <dbReference type="Proteomes" id="UP000625210"/>
    </source>
</evidence>
<organism evidence="4 5">
    <name type="scientific">Marinithermofilum abyssi</name>
    <dbReference type="NCBI Taxonomy" id="1571185"/>
    <lineage>
        <taxon>Bacteria</taxon>
        <taxon>Bacillati</taxon>
        <taxon>Bacillota</taxon>
        <taxon>Bacilli</taxon>
        <taxon>Bacillales</taxon>
        <taxon>Thermoactinomycetaceae</taxon>
        <taxon>Marinithermofilum</taxon>
    </lineage>
</organism>
<reference evidence="4" key="1">
    <citation type="journal article" date="2014" name="Int. J. Syst. Evol. Microbiol.">
        <title>Complete genome sequence of Corynebacterium casei LMG S-19264T (=DSM 44701T), isolated from a smear-ripened cheese.</title>
        <authorList>
            <consortium name="US DOE Joint Genome Institute (JGI-PGF)"/>
            <person name="Walter F."/>
            <person name="Albersmeier A."/>
            <person name="Kalinowski J."/>
            <person name="Ruckert C."/>
        </authorList>
    </citation>
    <scope>NUCLEOTIDE SEQUENCE</scope>
    <source>
        <strain evidence="4">CGMCC 1.15179</strain>
    </source>
</reference>
<evidence type="ECO:0000256" key="2">
    <source>
        <dbReference type="ARBA" id="ARBA00022801"/>
    </source>
</evidence>
<dbReference type="RefSeq" id="WP_188645910.1">
    <property type="nucleotide sequence ID" value="NZ_BMHQ01000001.1"/>
</dbReference>
<dbReference type="InterPro" id="IPR050272">
    <property type="entry name" value="Isochorismatase-like_hydrls"/>
</dbReference>
<dbReference type="Proteomes" id="UP000625210">
    <property type="component" value="Unassembled WGS sequence"/>
</dbReference>
<dbReference type="AlphaFoldDB" id="A0A8J2VDV8"/>
<dbReference type="EMBL" id="BMHQ01000001">
    <property type="protein sequence ID" value="GGE03346.1"/>
    <property type="molecule type" value="Genomic_DNA"/>
</dbReference>
<dbReference type="CDD" id="cd01014">
    <property type="entry name" value="nicotinamidase_related"/>
    <property type="match status" value="1"/>
</dbReference>
<dbReference type="InterPro" id="IPR000868">
    <property type="entry name" value="Isochorismatase-like_dom"/>
</dbReference>
<keyword evidence="2" id="KW-0378">Hydrolase</keyword>
<keyword evidence="5" id="KW-1185">Reference proteome</keyword>
<dbReference type="PANTHER" id="PTHR43540:SF6">
    <property type="entry name" value="ISOCHORISMATASE-LIKE DOMAIN-CONTAINING PROTEIN"/>
    <property type="match status" value="1"/>
</dbReference>
<evidence type="ECO:0000256" key="1">
    <source>
        <dbReference type="ARBA" id="ARBA00006336"/>
    </source>
</evidence>
<sequence>MSRALLVIDVQQEFFTGKLPVSYPRGSLHRITEAMDAARKNGVPVVVIQHTSLYPDSQTFQRWSNEWELHPEIARRPHDLHIEKNRPGSFTDTSLEGWLREKGIDTVAITGYMTQMCCDTTAKQALHLGFQVEFLSDATGTLSLGNAFGSIPAKELHRNILIIQSAFRSRVMTTAEWIKQLGAEATVQTK</sequence>
<dbReference type="PANTHER" id="PTHR43540">
    <property type="entry name" value="PEROXYUREIDOACRYLATE/UREIDOACRYLATE AMIDOHYDROLASE-RELATED"/>
    <property type="match status" value="1"/>
</dbReference>
<feature type="domain" description="Isochorismatase-like" evidence="3">
    <location>
        <begin position="4"/>
        <end position="144"/>
    </location>
</feature>
<evidence type="ECO:0000259" key="3">
    <source>
        <dbReference type="Pfam" id="PF00857"/>
    </source>
</evidence>
<evidence type="ECO:0000313" key="4">
    <source>
        <dbReference type="EMBL" id="GGE03346.1"/>
    </source>
</evidence>
<name>A0A8J2VDV8_9BACL</name>
<accession>A0A8J2VDV8</accession>
<proteinExistence type="inferred from homology"/>
<dbReference type="Pfam" id="PF00857">
    <property type="entry name" value="Isochorismatase"/>
    <property type="match status" value="1"/>
</dbReference>
<dbReference type="InterPro" id="IPR036380">
    <property type="entry name" value="Isochorismatase-like_sf"/>
</dbReference>
<dbReference type="GO" id="GO:0016787">
    <property type="term" value="F:hydrolase activity"/>
    <property type="evidence" value="ECO:0007669"/>
    <property type="project" value="UniProtKB-KW"/>
</dbReference>
<dbReference type="SUPFAM" id="SSF52499">
    <property type="entry name" value="Isochorismatase-like hydrolases"/>
    <property type="match status" value="1"/>
</dbReference>
<comment type="caution">
    <text evidence="4">The sequence shown here is derived from an EMBL/GenBank/DDBJ whole genome shotgun (WGS) entry which is preliminary data.</text>
</comment>
<comment type="similarity">
    <text evidence="1">Belongs to the isochorismatase family.</text>
</comment>
<gene>
    <name evidence="4" type="ORF">GCM10011571_00220</name>
</gene>